<dbReference type="PROSITE" id="PS50846">
    <property type="entry name" value="HMA_2"/>
    <property type="match status" value="1"/>
</dbReference>
<proteinExistence type="predicted"/>
<dbReference type="RefSeq" id="WP_002852719.1">
    <property type="nucleotide sequence ID" value="NZ_ADKM02000130.1"/>
</dbReference>
<dbReference type="OrthoDB" id="9813965at2"/>
<reference evidence="2 3" key="1">
    <citation type="submission" date="2011-02" db="EMBL/GenBank/DDBJ databases">
        <authorList>
            <person name="Nelson K.E."/>
            <person name="Sutton G."/>
            <person name="Torralba M."/>
            <person name="Durkin S."/>
            <person name="Harkins D."/>
            <person name="Montgomery R."/>
            <person name="Ziemer C."/>
            <person name="Klaassens E."/>
            <person name="Ocuiv P."/>
            <person name="Morrison M."/>
        </authorList>
    </citation>
    <scope>NUCLEOTIDE SEQUENCE [LARGE SCALE GENOMIC DNA]</scope>
    <source>
        <strain evidence="2 3">8</strain>
    </source>
</reference>
<evidence type="ECO:0000313" key="3">
    <source>
        <dbReference type="Proteomes" id="UP000004259"/>
    </source>
</evidence>
<dbReference type="SUPFAM" id="SSF55008">
    <property type="entry name" value="HMA, heavy metal-associated domain"/>
    <property type="match status" value="1"/>
</dbReference>
<dbReference type="Proteomes" id="UP000004259">
    <property type="component" value="Unassembled WGS sequence"/>
</dbReference>
<evidence type="ECO:0000313" key="2">
    <source>
        <dbReference type="EMBL" id="EGC01306.1"/>
    </source>
</evidence>
<dbReference type="Pfam" id="PF00403">
    <property type="entry name" value="HMA"/>
    <property type="match status" value="1"/>
</dbReference>
<dbReference type="Gene3D" id="3.30.70.100">
    <property type="match status" value="1"/>
</dbReference>
<feature type="domain" description="HMA" evidence="1">
    <location>
        <begin position="2"/>
        <end position="67"/>
    </location>
</feature>
<dbReference type="InterPro" id="IPR006121">
    <property type="entry name" value="HMA_dom"/>
</dbReference>
<dbReference type="STRING" id="246199.CUS_7625"/>
<keyword evidence="3" id="KW-1185">Reference proteome</keyword>
<dbReference type="AlphaFoldDB" id="E9SH97"/>
<dbReference type="GO" id="GO:0046872">
    <property type="term" value="F:metal ion binding"/>
    <property type="evidence" value="ECO:0007669"/>
    <property type="project" value="InterPro"/>
</dbReference>
<organism evidence="2 3">
    <name type="scientific">Ruminococcus albus 8</name>
    <dbReference type="NCBI Taxonomy" id="246199"/>
    <lineage>
        <taxon>Bacteria</taxon>
        <taxon>Bacillati</taxon>
        <taxon>Bacillota</taxon>
        <taxon>Clostridia</taxon>
        <taxon>Eubacteriales</taxon>
        <taxon>Oscillospiraceae</taxon>
        <taxon>Ruminococcus</taxon>
    </lineage>
</organism>
<evidence type="ECO:0000259" key="1">
    <source>
        <dbReference type="PROSITE" id="PS50846"/>
    </source>
</evidence>
<sequence>MVKMTLGVEGMMCPHCEAHVNEDISKAFKVESVVSDHDANTTVVVAEAAISEGELKKVIDEAGYKLVSYACENA</sequence>
<dbReference type="InterPro" id="IPR036163">
    <property type="entry name" value="HMA_dom_sf"/>
</dbReference>
<protein>
    <submittedName>
        <fullName evidence="2">Heavy metal-binding family protein</fullName>
    </submittedName>
</protein>
<name>E9SH97_RUMAL</name>
<gene>
    <name evidence="2" type="ORF">CUS_7625</name>
</gene>
<dbReference type="CDD" id="cd00371">
    <property type="entry name" value="HMA"/>
    <property type="match status" value="1"/>
</dbReference>
<dbReference type="EMBL" id="ADKM02000130">
    <property type="protein sequence ID" value="EGC01306.1"/>
    <property type="molecule type" value="Genomic_DNA"/>
</dbReference>
<dbReference type="eggNOG" id="COG2608">
    <property type="taxonomic scope" value="Bacteria"/>
</dbReference>
<accession>E9SH97</accession>
<comment type="caution">
    <text evidence="2">The sequence shown here is derived from an EMBL/GenBank/DDBJ whole genome shotgun (WGS) entry which is preliminary data.</text>
</comment>